<evidence type="ECO:0000256" key="3">
    <source>
        <dbReference type="ARBA" id="ARBA00022842"/>
    </source>
</evidence>
<dbReference type="Pfam" id="PF13378">
    <property type="entry name" value="MR_MLE_C"/>
    <property type="match status" value="1"/>
</dbReference>
<evidence type="ECO:0000313" key="5">
    <source>
        <dbReference type="EMBL" id="GGA67234.1"/>
    </source>
</evidence>
<dbReference type="GO" id="GO:0016052">
    <property type="term" value="P:carbohydrate catabolic process"/>
    <property type="evidence" value="ECO:0007669"/>
    <property type="project" value="TreeGrafter"/>
</dbReference>
<dbReference type="Pfam" id="PF02746">
    <property type="entry name" value="MR_MLE_N"/>
    <property type="match status" value="1"/>
</dbReference>
<evidence type="ECO:0000256" key="2">
    <source>
        <dbReference type="ARBA" id="ARBA00022723"/>
    </source>
</evidence>
<dbReference type="Proteomes" id="UP000648801">
    <property type="component" value="Unassembled WGS sequence"/>
</dbReference>
<keyword evidence="3" id="KW-0460">Magnesium</keyword>
<comment type="caution">
    <text evidence="5">The sequence shown here is derived from an EMBL/GenBank/DDBJ whole genome shotgun (WGS) entry which is preliminary data.</text>
</comment>
<sequence length="423" mass="46881">MSIRLQKESTVITRVVAFDMRYSLPPGAGSDAVHTDPEYSLAVTHLRTGNGMSATGFALTLGPGNRLVCDAIEILAKPLLGREIEELMAEFGEVSRQISNDSAMRWLGPHKGVVHLALASITNACFDLWAKTRGVPLWKLLLDLQPEELVALLDLSYLEDALSVGDAIDLIRSQWSSRAERLPILEKGYPGYDTSVGWMAYEDEKVRELTRRAMDKGFSAFKLKVGSSDRNRDLRRAQMLRECAGDSATIMFDANQQWDLPTAMQMCRSLARLCPLWFEEPTHPDDLAAHIELASVIAPVKIAAGEHIPNRVLFKNFLRAGAMHFVQADATRLAGISEFLTVSLLARKSELPVVPHVGDMGQVHQHLVLFNRIGLGHEVQFLEYIPHLRSHFVYPADVEGGVYKTPQEPGVSSDLLNLPASHV</sequence>
<dbReference type="PANTHER" id="PTHR13794:SF58">
    <property type="entry name" value="MITOCHONDRIAL ENOLASE SUPERFAMILY MEMBER 1"/>
    <property type="match status" value="1"/>
</dbReference>
<proteinExistence type="predicted"/>
<evidence type="ECO:0000313" key="6">
    <source>
        <dbReference type="Proteomes" id="UP000648801"/>
    </source>
</evidence>
<dbReference type="InterPro" id="IPR046945">
    <property type="entry name" value="RHMD-like"/>
</dbReference>
<feature type="domain" description="Mandelate racemase/muconate lactonizing enzyme C-terminal" evidence="4">
    <location>
        <begin position="203"/>
        <end position="300"/>
    </location>
</feature>
<dbReference type="SFLD" id="SFLDG00179">
    <property type="entry name" value="mandelate_racemase"/>
    <property type="match status" value="1"/>
</dbReference>
<protein>
    <submittedName>
        <fullName evidence="5">Mandelate racemase</fullName>
    </submittedName>
</protein>
<evidence type="ECO:0000256" key="1">
    <source>
        <dbReference type="ARBA" id="ARBA00001946"/>
    </source>
</evidence>
<gene>
    <name evidence="5" type="ORF">GCM10011507_18460</name>
</gene>
<dbReference type="SFLD" id="SFLDS00001">
    <property type="entry name" value="Enolase"/>
    <property type="match status" value="1"/>
</dbReference>
<dbReference type="InterPro" id="IPR013341">
    <property type="entry name" value="Mandelate_racemase_N_dom"/>
</dbReference>
<dbReference type="InterPro" id="IPR029065">
    <property type="entry name" value="Enolase_C-like"/>
</dbReference>
<dbReference type="InterPro" id="IPR036849">
    <property type="entry name" value="Enolase-like_C_sf"/>
</dbReference>
<dbReference type="SUPFAM" id="SSF51604">
    <property type="entry name" value="Enolase C-terminal domain-like"/>
    <property type="match status" value="1"/>
</dbReference>
<evidence type="ECO:0000259" key="4">
    <source>
        <dbReference type="SMART" id="SM00922"/>
    </source>
</evidence>
<keyword evidence="6" id="KW-1185">Reference proteome</keyword>
<reference evidence="5" key="1">
    <citation type="journal article" date="2014" name="Int. J. Syst. Evol. Microbiol.">
        <title>Complete genome sequence of Corynebacterium casei LMG S-19264T (=DSM 44701T), isolated from a smear-ripened cheese.</title>
        <authorList>
            <consortium name="US DOE Joint Genome Institute (JGI-PGF)"/>
            <person name="Walter F."/>
            <person name="Albersmeier A."/>
            <person name="Kalinowski J."/>
            <person name="Ruckert C."/>
        </authorList>
    </citation>
    <scope>NUCLEOTIDE SEQUENCE</scope>
    <source>
        <strain evidence="5">CGMCC 1.15447</strain>
    </source>
</reference>
<dbReference type="EMBL" id="BMJB01000001">
    <property type="protein sequence ID" value="GGA67234.1"/>
    <property type="molecule type" value="Genomic_DNA"/>
</dbReference>
<dbReference type="InterPro" id="IPR029017">
    <property type="entry name" value="Enolase-like_N"/>
</dbReference>
<dbReference type="Gene3D" id="3.20.20.120">
    <property type="entry name" value="Enolase-like C-terminal domain"/>
    <property type="match status" value="1"/>
</dbReference>
<dbReference type="Gene3D" id="3.30.390.10">
    <property type="entry name" value="Enolase-like, N-terminal domain"/>
    <property type="match status" value="1"/>
</dbReference>
<dbReference type="PANTHER" id="PTHR13794">
    <property type="entry name" value="ENOLASE SUPERFAMILY, MANDELATE RACEMASE"/>
    <property type="match status" value="1"/>
</dbReference>
<dbReference type="GO" id="GO:0000287">
    <property type="term" value="F:magnesium ion binding"/>
    <property type="evidence" value="ECO:0007669"/>
    <property type="project" value="TreeGrafter"/>
</dbReference>
<comment type="cofactor">
    <cofactor evidence="1">
        <name>Mg(2+)</name>
        <dbReference type="ChEBI" id="CHEBI:18420"/>
    </cofactor>
</comment>
<dbReference type="GO" id="GO:0016836">
    <property type="term" value="F:hydro-lyase activity"/>
    <property type="evidence" value="ECO:0007669"/>
    <property type="project" value="TreeGrafter"/>
</dbReference>
<reference evidence="5" key="2">
    <citation type="submission" date="2020-09" db="EMBL/GenBank/DDBJ databases">
        <authorList>
            <person name="Sun Q."/>
            <person name="Zhou Y."/>
        </authorList>
    </citation>
    <scope>NUCLEOTIDE SEQUENCE</scope>
    <source>
        <strain evidence="5">CGMCC 1.15447</strain>
    </source>
</reference>
<dbReference type="SUPFAM" id="SSF54826">
    <property type="entry name" value="Enolase N-terminal domain-like"/>
    <property type="match status" value="1"/>
</dbReference>
<name>A0A916W545_9BACT</name>
<dbReference type="SMART" id="SM00922">
    <property type="entry name" value="MR_MLE"/>
    <property type="match status" value="1"/>
</dbReference>
<dbReference type="AlphaFoldDB" id="A0A916W545"/>
<accession>A0A916W545</accession>
<dbReference type="InterPro" id="IPR013342">
    <property type="entry name" value="Mandelate_racemase_C"/>
</dbReference>
<dbReference type="RefSeq" id="WP_188759023.1">
    <property type="nucleotide sequence ID" value="NZ_BMJB01000001.1"/>
</dbReference>
<organism evidence="5 6">
    <name type="scientific">Edaphobacter acidisoli</name>
    <dbReference type="NCBI Taxonomy" id="2040573"/>
    <lineage>
        <taxon>Bacteria</taxon>
        <taxon>Pseudomonadati</taxon>
        <taxon>Acidobacteriota</taxon>
        <taxon>Terriglobia</taxon>
        <taxon>Terriglobales</taxon>
        <taxon>Acidobacteriaceae</taxon>
        <taxon>Edaphobacter</taxon>
    </lineage>
</organism>
<keyword evidence="2" id="KW-0479">Metal-binding</keyword>